<keyword evidence="6 7" id="KW-0067">ATP-binding</keyword>
<feature type="domain" description="Protein kinase" evidence="10">
    <location>
        <begin position="1160"/>
        <end position="1430"/>
    </location>
</feature>
<dbReference type="Gene3D" id="1.10.510.10">
    <property type="entry name" value="Transferase(Phosphotransferase) domain 1"/>
    <property type="match status" value="3"/>
</dbReference>
<dbReference type="GO" id="GO:0016020">
    <property type="term" value="C:membrane"/>
    <property type="evidence" value="ECO:0007669"/>
    <property type="project" value="UniProtKB-SubCell"/>
</dbReference>
<evidence type="ECO:0000256" key="1">
    <source>
        <dbReference type="ARBA" id="ARBA00004167"/>
    </source>
</evidence>
<dbReference type="CDD" id="cd13999">
    <property type="entry name" value="STKc_MAP3K-like"/>
    <property type="match status" value="1"/>
</dbReference>
<name>A0A0L0D254_THETB</name>
<dbReference type="Pfam" id="PF13290">
    <property type="entry name" value="CHB_HEX_C_1"/>
    <property type="match status" value="1"/>
</dbReference>
<evidence type="ECO:0000256" key="7">
    <source>
        <dbReference type="PROSITE-ProRule" id="PRU10141"/>
    </source>
</evidence>
<keyword evidence="3" id="KW-0808">Transferase</keyword>
<feature type="region of interest" description="Disordered" evidence="8">
    <location>
        <begin position="1040"/>
        <end position="1118"/>
    </location>
</feature>
<organism evidence="11 12">
    <name type="scientific">Thecamonas trahens ATCC 50062</name>
    <dbReference type="NCBI Taxonomy" id="461836"/>
    <lineage>
        <taxon>Eukaryota</taxon>
        <taxon>Apusozoa</taxon>
        <taxon>Apusomonadida</taxon>
        <taxon>Apusomonadidae</taxon>
        <taxon>Thecamonas</taxon>
    </lineage>
</organism>
<keyword evidence="12" id="KW-1185">Reference proteome</keyword>
<dbReference type="STRING" id="461836.A0A0L0D254"/>
<accession>A0A0L0D254</accession>
<dbReference type="EMBL" id="GL349442">
    <property type="protein sequence ID" value="KNC46286.1"/>
    <property type="molecule type" value="Genomic_DNA"/>
</dbReference>
<evidence type="ECO:0000256" key="3">
    <source>
        <dbReference type="ARBA" id="ARBA00022679"/>
    </source>
</evidence>
<dbReference type="GeneID" id="25562392"/>
<dbReference type="PROSITE" id="PS50011">
    <property type="entry name" value="PROTEIN_KINASE_DOM"/>
    <property type="match status" value="2"/>
</dbReference>
<protein>
    <submittedName>
        <fullName evidence="11">TKL protein kinase</fullName>
    </submittedName>
</protein>
<dbReference type="GO" id="GO:0004674">
    <property type="term" value="F:protein serine/threonine kinase activity"/>
    <property type="evidence" value="ECO:0007669"/>
    <property type="project" value="UniProtKB-KW"/>
</dbReference>
<evidence type="ECO:0000313" key="11">
    <source>
        <dbReference type="EMBL" id="KNC46286.1"/>
    </source>
</evidence>
<dbReference type="InterPro" id="IPR017441">
    <property type="entry name" value="Protein_kinase_ATP_BS"/>
</dbReference>
<keyword evidence="2" id="KW-0723">Serine/threonine-protein kinase</keyword>
<dbReference type="SUPFAM" id="SSF56112">
    <property type="entry name" value="Protein kinase-like (PK-like)"/>
    <property type="match status" value="2"/>
</dbReference>
<evidence type="ECO:0000256" key="6">
    <source>
        <dbReference type="ARBA" id="ARBA00022840"/>
    </source>
</evidence>
<evidence type="ECO:0000256" key="8">
    <source>
        <dbReference type="SAM" id="MobiDB-lite"/>
    </source>
</evidence>
<dbReference type="OrthoDB" id="535509at2759"/>
<dbReference type="InterPro" id="IPR001245">
    <property type="entry name" value="Ser-Thr/Tyr_kinase_cat_dom"/>
</dbReference>
<dbReference type="Pfam" id="PF07714">
    <property type="entry name" value="PK_Tyr_Ser-Thr"/>
    <property type="match status" value="2"/>
</dbReference>
<evidence type="ECO:0000259" key="10">
    <source>
        <dbReference type="PROSITE" id="PS50011"/>
    </source>
</evidence>
<feature type="binding site" evidence="7">
    <location>
        <position position="512"/>
    </location>
    <ligand>
        <name>ATP</name>
        <dbReference type="ChEBI" id="CHEBI:30616"/>
    </ligand>
</feature>
<keyword evidence="9" id="KW-1133">Transmembrane helix</keyword>
<evidence type="ECO:0000256" key="2">
    <source>
        <dbReference type="ARBA" id="ARBA00022527"/>
    </source>
</evidence>
<evidence type="ECO:0000313" key="12">
    <source>
        <dbReference type="Proteomes" id="UP000054408"/>
    </source>
</evidence>
<dbReference type="eggNOG" id="KOG0192">
    <property type="taxonomic scope" value="Eukaryota"/>
</dbReference>
<dbReference type="Gene3D" id="3.30.70.1230">
    <property type="entry name" value="Nucleotide cyclase"/>
    <property type="match status" value="1"/>
</dbReference>
<dbReference type="PANTHER" id="PTHR44329:SF288">
    <property type="entry name" value="MITOGEN-ACTIVATED PROTEIN KINASE KINASE KINASE 20"/>
    <property type="match status" value="1"/>
</dbReference>
<dbReference type="InterPro" id="IPR029787">
    <property type="entry name" value="Nucleotide_cyclase"/>
</dbReference>
<dbReference type="PROSITE" id="PS00107">
    <property type="entry name" value="PROTEIN_KINASE_ATP"/>
    <property type="match status" value="1"/>
</dbReference>
<dbReference type="Pfam" id="PF01547">
    <property type="entry name" value="SBP_bac_1"/>
    <property type="match status" value="1"/>
</dbReference>
<feature type="transmembrane region" description="Helical" evidence="9">
    <location>
        <begin position="542"/>
        <end position="561"/>
    </location>
</feature>
<dbReference type="InterPro" id="IPR006059">
    <property type="entry name" value="SBP"/>
</dbReference>
<dbReference type="SUPFAM" id="SSF53850">
    <property type="entry name" value="Periplasmic binding protein-like II"/>
    <property type="match status" value="1"/>
</dbReference>
<feature type="domain" description="Protein kinase" evidence="10">
    <location>
        <begin position="485"/>
        <end position="800"/>
    </location>
</feature>
<feature type="transmembrane region" description="Helical" evidence="9">
    <location>
        <begin position="438"/>
        <end position="461"/>
    </location>
</feature>
<dbReference type="Gene3D" id="3.40.190.10">
    <property type="entry name" value="Periplasmic binding protein-like II"/>
    <property type="match status" value="2"/>
</dbReference>
<dbReference type="InterPro" id="IPR059177">
    <property type="entry name" value="GH29D-like_dom"/>
</dbReference>
<feature type="compositionally biased region" description="Polar residues" evidence="8">
    <location>
        <begin position="1040"/>
        <end position="1057"/>
    </location>
</feature>
<reference evidence="11 12" key="1">
    <citation type="submission" date="2010-05" db="EMBL/GenBank/DDBJ databases">
        <title>The Genome Sequence of Thecamonas trahens ATCC 50062.</title>
        <authorList>
            <consortium name="The Broad Institute Genome Sequencing Platform"/>
            <person name="Russ C."/>
            <person name="Cuomo C."/>
            <person name="Shea T."/>
            <person name="Young S.K."/>
            <person name="Zeng Q."/>
            <person name="Koehrsen M."/>
            <person name="Haas B."/>
            <person name="Borodovsky M."/>
            <person name="Guigo R."/>
            <person name="Alvarado L."/>
            <person name="Berlin A."/>
            <person name="Bochicchio J."/>
            <person name="Borenstein D."/>
            <person name="Chapman S."/>
            <person name="Chen Z."/>
            <person name="Freedman E."/>
            <person name="Gellesch M."/>
            <person name="Goldberg J."/>
            <person name="Griggs A."/>
            <person name="Gujja S."/>
            <person name="Heilman E."/>
            <person name="Heiman D."/>
            <person name="Hepburn T."/>
            <person name="Howarth C."/>
            <person name="Jen D."/>
            <person name="Larson L."/>
            <person name="Mehta T."/>
            <person name="Park D."/>
            <person name="Pearson M."/>
            <person name="Roberts A."/>
            <person name="Saif S."/>
            <person name="Shenoy N."/>
            <person name="Sisk P."/>
            <person name="Stolte C."/>
            <person name="Sykes S."/>
            <person name="Thomson T."/>
            <person name="Walk T."/>
            <person name="White J."/>
            <person name="Yandava C."/>
            <person name="Burger G."/>
            <person name="Gray M.W."/>
            <person name="Holland P.W.H."/>
            <person name="King N."/>
            <person name="Lang F.B.F."/>
            <person name="Roger A.J."/>
            <person name="Ruiz-Trillo I."/>
            <person name="Lander E."/>
            <person name="Nusbaum C."/>
        </authorList>
    </citation>
    <scope>NUCLEOTIDE SEQUENCE [LARGE SCALE GENOMIC DNA]</scope>
    <source>
        <strain evidence="11 12">ATCC 50062</strain>
    </source>
</reference>
<evidence type="ECO:0000256" key="4">
    <source>
        <dbReference type="ARBA" id="ARBA00022741"/>
    </source>
</evidence>
<dbReference type="PANTHER" id="PTHR44329">
    <property type="entry name" value="SERINE/THREONINE-PROTEIN KINASE TNNI3K-RELATED"/>
    <property type="match status" value="1"/>
</dbReference>
<dbReference type="InterPro" id="IPR051681">
    <property type="entry name" value="Ser/Thr_Kinases-Pseudokinases"/>
</dbReference>
<keyword evidence="4 7" id="KW-0547">Nucleotide-binding</keyword>
<dbReference type="Proteomes" id="UP000054408">
    <property type="component" value="Unassembled WGS sequence"/>
</dbReference>
<dbReference type="RefSeq" id="XP_013760580.1">
    <property type="nucleotide sequence ID" value="XM_013905126.1"/>
</dbReference>
<dbReference type="InterPro" id="IPR000719">
    <property type="entry name" value="Prot_kinase_dom"/>
</dbReference>
<keyword evidence="9" id="KW-0812">Transmembrane</keyword>
<gene>
    <name evidence="11" type="ORF">AMSG_02739</name>
</gene>
<dbReference type="PROSITE" id="PS00108">
    <property type="entry name" value="PROTEIN_KINASE_ST"/>
    <property type="match status" value="1"/>
</dbReference>
<keyword evidence="5 11" id="KW-0418">Kinase</keyword>
<keyword evidence="9" id="KW-0472">Membrane</keyword>
<evidence type="ECO:0000256" key="5">
    <source>
        <dbReference type="ARBA" id="ARBA00022777"/>
    </source>
</evidence>
<dbReference type="Pfam" id="PF00069">
    <property type="entry name" value="Pkinase"/>
    <property type="match status" value="1"/>
</dbReference>
<evidence type="ECO:0000256" key="9">
    <source>
        <dbReference type="SAM" id="Phobius"/>
    </source>
</evidence>
<comment type="subcellular location">
    <subcellularLocation>
        <location evidence="1">Membrane</location>
        <topology evidence="1">Single-pass membrane protein</topology>
    </subcellularLocation>
</comment>
<dbReference type="InterPro" id="IPR008271">
    <property type="entry name" value="Ser/Thr_kinase_AS"/>
</dbReference>
<proteinExistence type="predicted"/>
<dbReference type="GO" id="GO:0005524">
    <property type="term" value="F:ATP binding"/>
    <property type="evidence" value="ECO:0007669"/>
    <property type="project" value="UniProtKB-UniRule"/>
</dbReference>
<dbReference type="SMART" id="SM00220">
    <property type="entry name" value="S_TKc"/>
    <property type="match status" value="2"/>
</dbReference>
<sequence length="1438" mass="158093">MPIRDASKPDVFGSLFLDFVDEGHLTDLTSLWSKYGWAQRMPQSLMDRSRGRDGNFYFVPFNMDGFGLYYLQPALASTGLSHPPETWQQLEAFCAAWKMATSNPCLTLANIITIEPFIWFDYINWRMHGHEFHRAWLNGDVAFTDPRINATTASLYHFLSSGYIKVDGSLADFYTGTSPLSVFTEAVHKFSPVLTNSTAFLSLIKHTTFPSMNAAVPRTETEGIISLRYCIPTNAGNAAGARDFLEWLMLPSTQSVYFALAPITTPVLNTTTPGDPILKAVADTMFSAANLLHLSWEGLDSAIVRTEWSEDFDAWFRNSSRPSPESMLAKMEAKRIEAYFSVAVTPTASPEPGTFTSALEITLGTLTDGADVYYTLDGSIPFDGSLKYSEPIRIDTSTFVIIRAVAIRPGLSKSPFFEGTYRVVLPSPLPAASSPTTLILLATLGAAIVVGCIGIGGFVYYRSRTKSVTFMLKGDDQLLVAYEDLDGLKPIGMGSFGTVYKASYRGTTVAIKEMHTRKLNEELIETFLAEARVMLNLRHTNIVLFMGACLHPLVLVTEYMSRGSLYDVIHNENCEIGLGLKVKLALDMARGLAFLHSHSFLHRDLKSLNILVDENWVAKVADFGMTSFKLPSASAKTKPSRSKVWTSTMGHGETAMASSISVGQQSVVMQPPAHISRSDGVTSSDDDDARIELLGSMYWTAPEVLENAESYTEASDMYSFGITLWELFARADLFVGQHPFAVAIGVLSGDLRPDVYQVPLDCQVVVPLMERAWAKAPLARPAFSTVIEELDAIRDSVPVVLPKTDVEPVGTVVCATVMVGHLVEAMEVIPREFGSVLLVFHKYVEKAAAKSLGYVWRQEVDRAYLTFSKPTHFVRFIDRLLRSMESHRWPRALLRESFGAPVTSPEGEVVLRGPRVTIAATYGSTNSARDPRTYLLQYSGAPITELCELESMILPGQNLVTEPLLRETQTALLEANFQLSSSPMYIASHGQLFQIARKGRALDFNSFYASNQWSSARPRHSAFDRTSLKHSMTLTLPQVLNQSHSGPPEMASSTCPAATSADPAPEVRKPSRRANKVAPQPSSSSSSSSLQVVSAADDDRPPLPSSESESSFSARPKPKLGLSTSIRLHASASFPTSNSAAVLEAGSPWIIALDTMNAALTKATRVGVGSYTESFVSEWANGRIVLIKKLLQQHASIEYRIMFLVDICLLRQLRHQALLPLQENGSVADTLFSHGPPSIFPPSTMSAMFAERKRRKRRDRQPVLSLADKLCIMRAILDGLHYLHQRGHSFSGLKPTNILLTTVENANGSIGFSAVLSDYGLVELKQSLGTMTMSQTAMYESPEVLRGEERTQASDVFSFGTILFELFTEETVFPRTMNAMEVAFAIARGFEVVIPSSVPLEVADIITSCWATNPTLRPTVASLKASIETFEIMEHSSG</sequence>
<dbReference type="SUPFAM" id="SSF55073">
    <property type="entry name" value="Nucleotide cyclase"/>
    <property type="match status" value="1"/>
</dbReference>
<dbReference type="InterPro" id="IPR011009">
    <property type="entry name" value="Kinase-like_dom_sf"/>
</dbReference>